<comment type="similarity">
    <text evidence="10">Belongs to the class I-like SAM-binding methyltransferase superfamily. mRNA cap 0 methyltransferase family.</text>
</comment>
<dbReference type="InterPro" id="IPR016899">
    <property type="entry name" value="mRNA_G-N7_MeTrfase_euk"/>
</dbReference>
<feature type="binding site" evidence="11">
    <location>
        <position position="62"/>
    </location>
    <ligand>
        <name>S-adenosyl-L-methionine</name>
        <dbReference type="ChEBI" id="CHEBI:59789"/>
    </ligand>
</feature>
<protein>
    <recommendedName>
        <fullName evidence="10">mRNA cap guanine-N(7) methyltransferase</fullName>
        <ecNumber evidence="10">2.1.1.56</ecNumber>
    </recommendedName>
    <alternativeName>
        <fullName evidence="10">mRNA (guanine-N(7))-methyltransferase</fullName>
    </alternativeName>
    <alternativeName>
        <fullName evidence="10">mRNA cap methyltransferase</fullName>
    </alternativeName>
</protein>
<dbReference type="PANTHER" id="PTHR12189">
    <property type="entry name" value="MRNA GUANINE-7- METHYLTRANSFERASE"/>
    <property type="match status" value="1"/>
</dbReference>
<comment type="subcellular location">
    <subcellularLocation>
        <location evidence="1 10">Nucleus</location>
    </subcellularLocation>
</comment>
<evidence type="ECO:0000256" key="1">
    <source>
        <dbReference type="ARBA" id="ARBA00004123"/>
    </source>
</evidence>
<feature type="binding site" evidence="11">
    <location>
        <position position="84"/>
    </location>
    <ligand>
        <name>S-adenosyl-L-methionine</name>
        <dbReference type="ChEBI" id="CHEBI:59789"/>
    </ligand>
</feature>
<feature type="site" description="mRNA cap binding" evidence="12">
    <location>
        <position position="236"/>
    </location>
</feature>
<proteinExistence type="inferred from homology"/>
<feature type="site" description="mRNA cap binding" evidence="12">
    <location>
        <position position="147"/>
    </location>
</feature>
<keyword evidence="4 10" id="KW-0808">Transferase</keyword>
<feature type="binding site" evidence="11">
    <location>
        <position position="36"/>
    </location>
    <ligand>
        <name>S-adenosyl-L-methionine</name>
        <dbReference type="ChEBI" id="CHEBI:59789"/>
    </ligand>
</feature>
<keyword evidence="6 10" id="KW-0694">RNA-binding</keyword>
<dbReference type="AlphaFoldDB" id="A0A1I8I107"/>
<keyword evidence="5 10" id="KW-0949">S-adenosyl-L-methionine</keyword>
<evidence type="ECO:0000313" key="16">
    <source>
        <dbReference type="WBParaSite" id="maker-uti_cns_0009449-snap-gene-0.4-mRNA-1"/>
    </source>
</evidence>
<dbReference type="WBParaSite" id="maker-uti_cns_0009449-snap-gene-0.4-mRNA-1">
    <property type="protein sequence ID" value="maker-uti_cns_0009449-snap-gene-0.4-mRNA-1"/>
    <property type="gene ID" value="maker-uti_cns_0009449-snap-gene-0.4"/>
</dbReference>
<organism evidence="14 15">
    <name type="scientific">Macrostomum lignano</name>
    <dbReference type="NCBI Taxonomy" id="282301"/>
    <lineage>
        <taxon>Eukaryota</taxon>
        <taxon>Metazoa</taxon>
        <taxon>Spiralia</taxon>
        <taxon>Lophotrochozoa</taxon>
        <taxon>Platyhelminthes</taxon>
        <taxon>Rhabditophora</taxon>
        <taxon>Macrostomorpha</taxon>
        <taxon>Macrostomida</taxon>
        <taxon>Macrostomidae</taxon>
        <taxon>Macrostomum</taxon>
    </lineage>
</organism>
<feature type="binding site" evidence="11">
    <location>
        <position position="148"/>
    </location>
    <ligand>
        <name>S-adenosyl-L-methionine</name>
        <dbReference type="ChEBI" id="CHEBI:59789"/>
    </ligand>
</feature>
<feature type="site" description="mRNA cap binding" evidence="12">
    <location>
        <position position="96"/>
    </location>
</feature>
<dbReference type="PIRSF" id="PIRSF028762">
    <property type="entry name" value="ABD1"/>
    <property type="match status" value="1"/>
</dbReference>
<feature type="site" description="mRNA cap binding" evidence="12">
    <location>
        <position position="343"/>
    </location>
</feature>
<evidence type="ECO:0000256" key="5">
    <source>
        <dbReference type="ARBA" id="ARBA00022691"/>
    </source>
</evidence>
<keyword evidence="2 10" id="KW-0489">Methyltransferase</keyword>
<name>A0A1I8I107_9PLAT</name>
<evidence type="ECO:0000256" key="6">
    <source>
        <dbReference type="ARBA" id="ARBA00022884"/>
    </source>
</evidence>
<dbReference type="Proteomes" id="UP000095280">
    <property type="component" value="Unplaced"/>
</dbReference>
<keyword evidence="8 10" id="KW-0539">Nucleus</keyword>
<dbReference type="SUPFAM" id="SSF53335">
    <property type="entry name" value="S-adenosyl-L-methionine-dependent methyltransferases"/>
    <property type="match status" value="1"/>
</dbReference>
<evidence type="ECO:0000313" key="14">
    <source>
        <dbReference type="Proteomes" id="UP000095280"/>
    </source>
</evidence>
<evidence type="ECO:0000256" key="9">
    <source>
        <dbReference type="ARBA" id="ARBA00044712"/>
    </source>
</evidence>
<reference evidence="15 16" key="1">
    <citation type="submission" date="2016-11" db="UniProtKB">
        <authorList>
            <consortium name="WormBaseParasite"/>
        </authorList>
    </citation>
    <scope>IDENTIFICATION</scope>
</reference>
<dbReference type="OrthoDB" id="10248867at2759"/>
<evidence type="ECO:0000256" key="11">
    <source>
        <dbReference type="PIRSR" id="PIRSR028762-1"/>
    </source>
</evidence>
<dbReference type="InterPro" id="IPR029063">
    <property type="entry name" value="SAM-dependent_MTases_sf"/>
</dbReference>
<evidence type="ECO:0000313" key="15">
    <source>
        <dbReference type="WBParaSite" id="maker-uti_cns_0009023-snap-gene-0.3-mRNA-1"/>
    </source>
</evidence>
<keyword evidence="14" id="KW-1185">Reference proteome</keyword>
<dbReference type="PANTHER" id="PTHR12189:SF2">
    <property type="entry name" value="MRNA CAP GUANINE-N7 METHYLTRANSFERASE"/>
    <property type="match status" value="1"/>
</dbReference>
<dbReference type="Pfam" id="PF03291">
    <property type="entry name" value="mRNA_G-N7_MeTrfase"/>
    <property type="match status" value="1"/>
</dbReference>
<evidence type="ECO:0000256" key="12">
    <source>
        <dbReference type="PIRSR" id="PIRSR028762-2"/>
    </source>
</evidence>
<feature type="binding site" evidence="12">
    <location>
        <begin position="32"/>
        <end position="33"/>
    </location>
    <ligand>
        <name>mRNA</name>
        <dbReference type="ChEBI" id="CHEBI:33699"/>
    </ligand>
</feature>
<evidence type="ECO:0000256" key="10">
    <source>
        <dbReference type="PIRNR" id="PIRNR028762"/>
    </source>
</evidence>
<evidence type="ECO:0000256" key="7">
    <source>
        <dbReference type="ARBA" id="ARBA00023042"/>
    </source>
</evidence>
<dbReference type="GO" id="GO:0003723">
    <property type="term" value="F:RNA binding"/>
    <property type="evidence" value="ECO:0007669"/>
    <property type="project" value="UniProtKB-KW"/>
</dbReference>
<feature type="domain" description="MRNA cap 0 methyltransferase" evidence="13">
    <location>
        <begin position="23"/>
        <end position="351"/>
    </location>
</feature>
<feature type="binding site" evidence="11">
    <location>
        <position position="121"/>
    </location>
    <ligand>
        <name>S-adenosyl-L-methionine</name>
        <dbReference type="ChEBI" id="CHEBI:59789"/>
    </ligand>
</feature>
<dbReference type="EC" id="2.1.1.56" evidence="10"/>
<dbReference type="STRING" id="282301.A0A1I8I107"/>
<evidence type="ECO:0000256" key="3">
    <source>
        <dbReference type="ARBA" id="ARBA00022664"/>
    </source>
</evidence>
<comment type="catalytic activity">
    <reaction evidence="9">
        <text>a 5'-end (5'-triphosphoguanosine)-ribonucleoside in mRNA + S-adenosyl-L-methionine = a 5'-end (N(7)-methyl 5'-triphosphoguanosine)-ribonucleoside in mRNA + S-adenosyl-L-homocysteine</text>
        <dbReference type="Rhea" id="RHEA:67008"/>
        <dbReference type="Rhea" id="RHEA-COMP:17166"/>
        <dbReference type="Rhea" id="RHEA-COMP:17167"/>
        <dbReference type="ChEBI" id="CHEBI:57856"/>
        <dbReference type="ChEBI" id="CHEBI:59789"/>
        <dbReference type="ChEBI" id="CHEBI:156461"/>
        <dbReference type="ChEBI" id="CHEBI:167617"/>
        <dbReference type="EC" id="2.1.1.56"/>
    </reaction>
</comment>
<feature type="site" description="mRNA cap binding" evidence="12">
    <location>
        <position position="65"/>
    </location>
</feature>
<evidence type="ECO:0000256" key="4">
    <source>
        <dbReference type="ARBA" id="ARBA00022679"/>
    </source>
</evidence>
<feature type="binding site" evidence="11">
    <location>
        <position position="143"/>
    </location>
    <ligand>
        <name>S-adenosyl-L-methionine</name>
        <dbReference type="ChEBI" id="CHEBI:59789"/>
    </ligand>
</feature>
<evidence type="ECO:0000256" key="2">
    <source>
        <dbReference type="ARBA" id="ARBA00022603"/>
    </source>
</evidence>
<evidence type="ECO:0000256" key="8">
    <source>
        <dbReference type="ARBA" id="ARBA00023242"/>
    </source>
</evidence>
<dbReference type="WBParaSite" id="maker-uti_cns_0009023-snap-gene-0.3-mRNA-1">
    <property type="protein sequence ID" value="maker-uti_cns_0009023-snap-gene-0.3-mRNA-1"/>
    <property type="gene ID" value="maker-uti_cns_0009023-snap-gene-0.3"/>
</dbReference>
<evidence type="ECO:0000259" key="13">
    <source>
        <dbReference type="PROSITE" id="PS51562"/>
    </source>
</evidence>
<dbReference type="InterPro" id="IPR004971">
    <property type="entry name" value="mRNA_G-N7_MeTrfase_dom"/>
</dbReference>
<accession>A0A1I8I107</accession>
<feature type="site" description="mRNA cap binding" evidence="12">
    <location>
        <position position="71"/>
    </location>
</feature>
<dbReference type="Gene3D" id="3.40.50.150">
    <property type="entry name" value="Vaccinia Virus protein VP39"/>
    <property type="match status" value="1"/>
</dbReference>
<dbReference type="InterPro" id="IPR039753">
    <property type="entry name" value="RG7MT1"/>
</dbReference>
<dbReference type="CDD" id="cd02440">
    <property type="entry name" value="AdoMet_MTases"/>
    <property type="match status" value="1"/>
</dbReference>
<keyword evidence="3 10" id="KW-0507">mRNA processing</keyword>
<dbReference type="GO" id="GO:0005634">
    <property type="term" value="C:nucleus"/>
    <property type="evidence" value="ECO:0007669"/>
    <property type="project" value="UniProtKB-SubCell"/>
</dbReference>
<sequence length="352" mass="40201">AGQEVAQHYNQVLQSSIASRAESRAFYLRNFNNWVKSVLIGSHLRIIERQFINSDIRVLDLCSGKGGDLLKWRKGGVAKIVFVDIADVSVEQCRRRYGEMAEQQQRDGRGRLPRAEFHVADATAVRLRDLQPAWPQFHLVSCQFSLHYCFQSYQAARQFVRNACESLLPGGYFIGTLPDANEIVRRLRRKPGSEAAFGNGVYNVTFSSSAVKTQQVPLFGCKYHFSLEKQVQDCPEYLVYFPVLEQLCSEYGLRCTLRQNFAKFYRDHVTQPEWRSLLGVMQSLEPYPNADGVELKSQVEGDYRAAQAYLNGDGRCDTEEDERDRNGPVGTLSMEEWEAATLYMVFAFQRAE</sequence>
<keyword evidence="7 10" id="KW-0506">mRNA capping</keyword>
<dbReference type="GO" id="GO:0004482">
    <property type="term" value="F:mRNA 5'-cap (guanine-N7-)-methyltransferase activity"/>
    <property type="evidence" value="ECO:0007669"/>
    <property type="project" value="UniProtKB-EC"/>
</dbReference>
<dbReference type="PROSITE" id="PS51562">
    <property type="entry name" value="RNA_CAP0_MT"/>
    <property type="match status" value="1"/>
</dbReference>